<evidence type="ECO:0000313" key="3">
    <source>
        <dbReference type="Proteomes" id="UP000030755"/>
    </source>
</evidence>
<accession>A0A075AQ95</accession>
<dbReference type="Gene3D" id="1.25.40.570">
    <property type="match status" value="1"/>
</dbReference>
<dbReference type="SMART" id="SM00088">
    <property type="entry name" value="PINT"/>
    <property type="match status" value="1"/>
</dbReference>
<evidence type="ECO:0000313" key="2">
    <source>
        <dbReference type="EMBL" id="EPZ32383.1"/>
    </source>
</evidence>
<gene>
    <name evidence="2" type="ORF">O9G_002223</name>
</gene>
<evidence type="ECO:0000259" key="1">
    <source>
        <dbReference type="PROSITE" id="PS50250"/>
    </source>
</evidence>
<dbReference type="AlphaFoldDB" id="A0A075AQ95"/>
<dbReference type="PANTHER" id="PTHR10678">
    <property type="entry name" value="26S PROTEASOME NON-ATPASE REGULATORY SUBUNIT 11/COP9 SIGNALOSOME COMPLEX SUBUNIT 2"/>
    <property type="match status" value="1"/>
</dbReference>
<name>A0A075AQ95_ROZAC</name>
<reference evidence="2 3" key="1">
    <citation type="journal article" date="2013" name="Curr. Biol.">
        <title>Shared signatures of parasitism and phylogenomics unite Cryptomycota and microsporidia.</title>
        <authorList>
            <person name="James T.Y."/>
            <person name="Pelin A."/>
            <person name="Bonen L."/>
            <person name="Ahrendt S."/>
            <person name="Sain D."/>
            <person name="Corradi N."/>
            <person name="Stajich J.E."/>
        </authorList>
    </citation>
    <scope>NUCLEOTIDE SEQUENCE [LARGE SCALE GENOMIC DNA]</scope>
    <source>
        <strain evidence="2 3">CSF55</strain>
    </source>
</reference>
<proteinExistence type="predicted"/>
<sequence>MKSLLDAYETRDIIAFEKIIKENELSIMGDSFIKDFIEPMIHQLRTLFILDATIPYSSVDVSFLASSANINKERIEELIIELLLDKKLHGRYDQMKGVLYLKEKNNVNEEFWQSMNEWSTSLNRLEQIMIKLDRKEYISLPYEPKNERKVRSAAWESFHLVCDTNQDSVGYALCQHCKERDGLISVKHKSTSGLLKHINICKKRKLSEASFPEPGQMPITSFLKVKNALIELGIVFQQLYNNPCDPFSFEYHVLKTSSMLPLDQNFTQRSVATDATLNDSEHSLNSFVDLQETLCQIFIAGISLDRFVFGIFEIIQYPLERGYTWR</sequence>
<dbReference type="InterPro" id="IPR036390">
    <property type="entry name" value="WH_DNA-bd_sf"/>
</dbReference>
<protein>
    <recommendedName>
        <fullName evidence="1">PCI domain-containing protein</fullName>
    </recommendedName>
</protein>
<dbReference type="InterPro" id="IPR000717">
    <property type="entry name" value="PCI_dom"/>
</dbReference>
<feature type="domain" description="PCI" evidence="1">
    <location>
        <begin position="1"/>
        <end position="106"/>
    </location>
</feature>
<organism evidence="2 3">
    <name type="scientific">Rozella allomycis (strain CSF55)</name>
    <dbReference type="NCBI Taxonomy" id="988480"/>
    <lineage>
        <taxon>Eukaryota</taxon>
        <taxon>Fungi</taxon>
        <taxon>Fungi incertae sedis</taxon>
        <taxon>Cryptomycota</taxon>
        <taxon>Cryptomycota incertae sedis</taxon>
        <taxon>Rozella</taxon>
    </lineage>
</organism>
<dbReference type="SMART" id="SM00614">
    <property type="entry name" value="ZnF_BED"/>
    <property type="match status" value="1"/>
</dbReference>
<dbReference type="OrthoDB" id="194139at2759"/>
<dbReference type="PROSITE" id="PS50250">
    <property type="entry name" value="PCI"/>
    <property type="match status" value="1"/>
</dbReference>
<dbReference type="Pfam" id="PF01399">
    <property type="entry name" value="PCI"/>
    <property type="match status" value="1"/>
</dbReference>
<keyword evidence="3" id="KW-1185">Reference proteome</keyword>
<dbReference type="HOGENOM" id="CLU_852995_0_0_1"/>
<dbReference type="STRING" id="988480.A0A075AQ95"/>
<dbReference type="SUPFAM" id="SSF46785">
    <property type="entry name" value="Winged helix' DNA-binding domain"/>
    <property type="match status" value="1"/>
</dbReference>
<dbReference type="Proteomes" id="UP000030755">
    <property type="component" value="Unassembled WGS sequence"/>
</dbReference>
<dbReference type="EMBL" id="KE561158">
    <property type="protein sequence ID" value="EPZ32383.1"/>
    <property type="molecule type" value="Genomic_DNA"/>
</dbReference>
<dbReference type="InterPro" id="IPR050871">
    <property type="entry name" value="26S_Proteasome/COP9_Components"/>
</dbReference>